<sequence length="298" mass="34197">MELKLRLPFLKKKMGPRKDNPNKPVYDSPKTLAYNQLALNSMRSQLVFPYSLIGENELNLLVQMDTRLADIQKRMLMRLLLLSTTTVVGLVLGLLLFRKYVVYVTLFGVLLGILGWFADINNTSRYYQRFRLRRQIAFSQFVRLAAAYLPELEKGVNLFSIFQKISNRLTYKSDRAALIRLMATMQLDPSDEKPFLDFAHAFSVADRAELIMLTIHSMYVGNVDPRNIQDLANDSNEDMLKQIDSIVQLKLSRFSSIPTKLGLALIVVMIPYFGSIMVNVFISSFKDLHFGDTVKHIM</sequence>
<dbReference type="AlphaFoldDB" id="A0A6F9XNU7"/>
<comment type="caution">
    <text evidence="2">The sequence shown here is derived from an EMBL/GenBank/DDBJ whole genome shotgun (WGS) entry which is preliminary data.</text>
</comment>
<protein>
    <recommendedName>
        <fullName evidence="3">Type II secretion system protein GspF domain-containing protein</fullName>
    </recommendedName>
</protein>
<gene>
    <name evidence="2" type="ORF">SY212_19830</name>
</gene>
<keyword evidence="1" id="KW-1133">Transmembrane helix</keyword>
<accession>A0A6F9XNU7</accession>
<feature type="transmembrane region" description="Helical" evidence="1">
    <location>
        <begin position="103"/>
        <end position="121"/>
    </location>
</feature>
<feature type="transmembrane region" description="Helical" evidence="1">
    <location>
        <begin position="76"/>
        <end position="97"/>
    </location>
</feature>
<feature type="transmembrane region" description="Helical" evidence="1">
    <location>
        <begin position="261"/>
        <end position="282"/>
    </location>
</feature>
<organism evidence="2">
    <name type="scientific">Ligilactobacillus agilis</name>
    <dbReference type="NCBI Taxonomy" id="1601"/>
    <lineage>
        <taxon>Bacteria</taxon>
        <taxon>Bacillati</taxon>
        <taxon>Bacillota</taxon>
        <taxon>Bacilli</taxon>
        <taxon>Lactobacillales</taxon>
        <taxon>Lactobacillaceae</taxon>
        <taxon>Ligilactobacillus</taxon>
    </lineage>
</organism>
<evidence type="ECO:0000256" key="1">
    <source>
        <dbReference type="SAM" id="Phobius"/>
    </source>
</evidence>
<proteinExistence type="predicted"/>
<keyword evidence="1" id="KW-0812">Transmembrane</keyword>
<evidence type="ECO:0008006" key="3">
    <source>
        <dbReference type="Google" id="ProtNLM"/>
    </source>
</evidence>
<name>A0A6F9XNU7_9LACO</name>
<dbReference type="EMBL" id="BLAM01000191">
    <property type="protein sequence ID" value="GET06953.1"/>
    <property type="molecule type" value="Genomic_DNA"/>
</dbReference>
<dbReference type="RefSeq" id="WP_172585144.1">
    <property type="nucleotide sequence ID" value="NZ_BLAM01000191.1"/>
</dbReference>
<keyword evidence="1" id="KW-0472">Membrane</keyword>
<reference evidence="2" key="1">
    <citation type="submission" date="2019-10" db="EMBL/GenBank/DDBJ databases">
        <title>Lactobacillus agilis SY212 Whole Genome Sequencing Project.</title>
        <authorList>
            <person name="Suzuki S."/>
            <person name="Endo A."/>
            <person name="Maeno S."/>
            <person name="Shiwa Y."/>
            <person name="Matsutani M."/>
            <person name="Kajikawa A."/>
        </authorList>
    </citation>
    <scope>NUCLEOTIDE SEQUENCE</scope>
    <source>
        <strain evidence="2">SY212</strain>
    </source>
</reference>
<dbReference type="Proteomes" id="UP000494265">
    <property type="component" value="Unassembled WGS sequence"/>
</dbReference>
<evidence type="ECO:0000313" key="2">
    <source>
        <dbReference type="EMBL" id="GET06953.1"/>
    </source>
</evidence>